<reference evidence="4 5" key="2">
    <citation type="submission" date="2019-09" db="EMBL/GenBank/DDBJ databases">
        <authorList>
            <person name="Jin C."/>
        </authorList>
    </citation>
    <scope>NUCLEOTIDE SEQUENCE [LARGE SCALE GENOMIC DNA]</scope>
    <source>
        <strain evidence="4 5">BN140041</strain>
    </source>
</reference>
<evidence type="ECO:0000313" key="4">
    <source>
        <dbReference type="EMBL" id="KAA1424096.1"/>
    </source>
</evidence>
<protein>
    <submittedName>
        <fullName evidence="4">Single-stranded DNA-binding protein</fullName>
    </submittedName>
</protein>
<accession>A0A5B1LU87</accession>
<dbReference type="InterPro" id="IPR000424">
    <property type="entry name" value="Primosome_PriB/ssb"/>
</dbReference>
<evidence type="ECO:0000256" key="3">
    <source>
        <dbReference type="SAM" id="MobiDB-lite"/>
    </source>
</evidence>
<name>A0A5B1LU87_9ACTN</name>
<feature type="compositionally biased region" description="Basic and acidic residues" evidence="3">
    <location>
        <begin position="1"/>
        <end position="34"/>
    </location>
</feature>
<dbReference type="InterPro" id="IPR012340">
    <property type="entry name" value="NA-bd_OB-fold"/>
</dbReference>
<dbReference type="EMBL" id="VUJW01000015">
    <property type="protein sequence ID" value="KAA1424096.1"/>
    <property type="molecule type" value="Genomic_DNA"/>
</dbReference>
<dbReference type="Proteomes" id="UP000324351">
    <property type="component" value="Unassembled WGS sequence"/>
</dbReference>
<keyword evidence="5" id="KW-1185">Reference proteome</keyword>
<evidence type="ECO:0000256" key="1">
    <source>
        <dbReference type="ARBA" id="ARBA00023125"/>
    </source>
</evidence>
<dbReference type="CDD" id="cd04496">
    <property type="entry name" value="SSB_OBF"/>
    <property type="match status" value="1"/>
</dbReference>
<dbReference type="SUPFAM" id="SSF50249">
    <property type="entry name" value="Nucleic acid-binding proteins"/>
    <property type="match status" value="1"/>
</dbReference>
<keyword evidence="1 2" id="KW-0238">DNA-binding</keyword>
<gene>
    <name evidence="4" type="ORF">F0U47_19865</name>
</gene>
<comment type="caution">
    <text evidence="4">The sequence shown here is derived from an EMBL/GenBank/DDBJ whole genome shotgun (WGS) entry which is preliminary data.</text>
</comment>
<dbReference type="AlphaFoldDB" id="A0A5B1LU87"/>
<evidence type="ECO:0000256" key="2">
    <source>
        <dbReference type="PROSITE-ProRule" id="PRU00252"/>
    </source>
</evidence>
<dbReference type="GO" id="GO:0003697">
    <property type="term" value="F:single-stranded DNA binding"/>
    <property type="evidence" value="ECO:0007669"/>
    <property type="project" value="InterPro"/>
</dbReference>
<organism evidence="4 5">
    <name type="scientific">Nocardioides antri</name>
    <dbReference type="NCBI Taxonomy" id="2607659"/>
    <lineage>
        <taxon>Bacteria</taxon>
        <taxon>Bacillati</taxon>
        <taxon>Actinomycetota</taxon>
        <taxon>Actinomycetes</taxon>
        <taxon>Propionibacteriales</taxon>
        <taxon>Nocardioidaceae</taxon>
        <taxon>Nocardioides</taxon>
    </lineage>
</organism>
<dbReference type="Gene3D" id="2.40.50.140">
    <property type="entry name" value="Nucleic acid-binding proteins"/>
    <property type="match status" value="1"/>
</dbReference>
<reference evidence="4 5" key="1">
    <citation type="submission" date="2019-09" db="EMBL/GenBank/DDBJ databases">
        <title>Nocardioides panacisoli sp. nov., isolated from the soil of a ginseng field.</title>
        <authorList>
            <person name="Cho C."/>
        </authorList>
    </citation>
    <scope>NUCLEOTIDE SEQUENCE [LARGE SCALE GENOMIC DNA]</scope>
    <source>
        <strain evidence="4 5">BN140041</strain>
    </source>
</reference>
<proteinExistence type="predicted"/>
<dbReference type="RefSeq" id="WP_149752227.1">
    <property type="nucleotide sequence ID" value="NZ_VUJW01000015.1"/>
</dbReference>
<dbReference type="PROSITE" id="PS50935">
    <property type="entry name" value="SSB"/>
    <property type="match status" value="1"/>
</dbReference>
<dbReference type="Pfam" id="PF00436">
    <property type="entry name" value="SSB"/>
    <property type="match status" value="1"/>
</dbReference>
<feature type="region of interest" description="Disordered" evidence="3">
    <location>
        <begin position="1"/>
        <end position="45"/>
    </location>
</feature>
<sequence>MSTKSRAKDKAKGEAKGEAKDGERGNEAVNEVRLEGTVSGDPQVRVMPSGDELCVVRVVVPRASKRLRSDGRSGPSVDVLDCCAWDARPRRALASWRTGDRVEVRGSLRRRFYRVGGGPPISRVEVEISSARLLRRAASG</sequence>
<evidence type="ECO:0000313" key="5">
    <source>
        <dbReference type="Proteomes" id="UP000324351"/>
    </source>
</evidence>